<gene>
    <name evidence="2" type="ORF">CYMTET_56246</name>
</gene>
<organism evidence="2 3">
    <name type="scientific">Cymbomonas tetramitiformis</name>
    <dbReference type="NCBI Taxonomy" id="36881"/>
    <lineage>
        <taxon>Eukaryota</taxon>
        <taxon>Viridiplantae</taxon>
        <taxon>Chlorophyta</taxon>
        <taxon>Pyramimonadophyceae</taxon>
        <taxon>Pyramimonadales</taxon>
        <taxon>Pyramimonadaceae</taxon>
        <taxon>Cymbomonas</taxon>
    </lineage>
</organism>
<name>A0AAE0EMI8_9CHLO</name>
<dbReference type="Proteomes" id="UP001190700">
    <property type="component" value="Unassembled WGS sequence"/>
</dbReference>
<sequence length="396" mass="43709">MANNSLRDSLLANAPVEPVQSNFLYSAEMLEDLDGGAPIAPLATGLVHDQIATASVATPSAPQLLPTVVIQPQTPSAPPQPEHMVAPAPQPLADISALPSTSTSTSPPRQESLLTLSGPDSDVADALPQDWPRTGADEKTLLLFDSLESDTACCGGSQATADLKEHVFREAQRMSALTTTNRREMQGFMSNEELLRGLTFYWERPQAIFLDYDRLSIYSVDKDGVTQPQENDYLPAGRLLLTDKRLLFLSNQRDKKSLLSEHESKSGRSSTQFTVQSHDRETQLYYPIPLSKVQSINFRLHAGSESRTEISAEDCCLTGCFPCCFPRHWKLRKGGLKNVNRRVISMGVYLPPWDGRCEIRIQVNPSVQIQDIKDVVSTLQTFCVHLAHGTPTPEPR</sequence>
<reference evidence="2 3" key="1">
    <citation type="journal article" date="2015" name="Genome Biol. Evol.">
        <title>Comparative Genomics of a Bacterivorous Green Alga Reveals Evolutionary Causalities and Consequences of Phago-Mixotrophic Mode of Nutrition.</title>
        <authorList>
            <person name="Burns J.A."/>
            <person name="Paasch A."/>
            <person name="Narechania A."/>
            <person name="Kim E."/>
        </authorList>
    </citation>
    <scope>NUCLEOTIDE SEQUENCE [LARGE SCALE GENOMIC DNA]</scope>
    <source>
        <strain evidence="2 3">PLY_AMNH</strain>
    </source>
</reference>
<accession>A0AAE0EMI8</accession>
<keyword evidence="3" id="KW-1185">Reference proteome</keyword>
<comment type="caution">
    <text evidence="2">The sequence shown here is derived from an EMBL/GenBank/DDBJ whole genome shotgun (WGS) entry which is preliminary data.</text>
</comment>
<feature type="compositionally biased region" description="Low complexity" evidence="1">
    <location>
        <begin position="99"/>
        <end position="108"/>
    </location>
</feature>
<evidence type="ECO:0000256" key="1">
    <source>
        <dbReference type="SAM" id="MobiDB-lite"/>
    </source>
</evidence>
<feature type="region of interest" description="Disordered" evidence="1">
    <location>
        <begin position="93"/>
        <end position="122"/>
    </location>
</feature>
<proteinExistence type="predicted"/>
<protein>
    <submittedName>
        <fullName evidence="2">Uncharacterized protein</fullName>
    </submittedName>
</protein>
<dbReference type="AlphaFoldDB" id="A0AAE0EMI8"/>
<dbReference type="EMBL" id="LGRX02035707">
    <property type="protein sequence ID" value="KAK3233454.1"/>
    <property type="molecule type" value="Genomic_DNA"/>
</dbReference>
<evidence type="ECO:0000313" key="3">
    <source>
        <dbReference type="Proteomes" id="UP001190700"/>
    </source>
</evidence>
<evidence type="ECO:0000313" key="2">
    <source>
        <dbReference type="EMBL" id="KAK3233454.1"/>
    </source>
</evidence>